<evidence type="ECO:0000256" key="1">
    <source>
        <dbReference type="SAM" id="MobiDB-lite"/>
    </source>
</evidence>
<name>M1DMN6_SOLTU</name>
<evidence type="ECO:0000313" key="3">
    <source>
        <dbReference type="EnsemblPlants" id="PGSC0003DMT400091460"/>
    </source>
</evidence>
<dbReference type="Pfam" id="PF14111">
    <property type="entry name" value="DUF4283"/>
    <property type="match status" value="1"/>
</dbReference>
<feature type="compositionally biased region" description="Basic and acidic residues" evidence="1">
    <location>
        <begin position="10"/>
        <end position="33"/>
    </location>
</feature>
<dbReference type="EnsemblPlants" id="PGSC0003DMT400091460">
    <property type="protein sequence ID" value="PGSC0003DMT400091460"/>
    <property type="gene ID" value="PGSC0003DMG400041031"/>
</dbReference>
<dbReference type="PaxDb" id="4113-PGSC0003DMT400091460"/>
<accession>M1DMN6</accession>
<dbReference type="PANTHER" id="PTHR33233:SF14">
    <property type="entry name" value="ENDONUCLEASE_EXONUCLEASE_PHOSPHATASE"/>
    <property type="match status" value="1"/>
</dbReference>
<evidence type="ECO:0000313" key="4">
    <source>
        <dbReference type="Proteomes" id="UP000011115"/>
    </source>
</evidence>
<feature type="domain" description="DUF4283" evidence="2">
    <location>
        <begin position="113"/>
        <end position="196"/>
    </location>
</feature>
<dbReference type="Gramene" id="PGSC0003DMT400091460">
    <property type="protein sequence ID" value="PGSC0003DMT400091460"/>
    <property type="gene ID" value="PGSC0003DMG400041031"/>
</dbReference>
<dbReference type="eggNOG" id="KOG1075">
    <property type="taxonomic scope" value="Eukaryota"/>
</dbReference>
<dbReference type="AlphaFoldDB" id="M1DMN6"/>
<protein>
    <submittedName>
        <fullName evidence="3">Endonuclease/exonuclease/phosphatase</fullName>
    </submittedName>
</protein>
<feature type="compositionally biased region" description="Polar residues" evidence="1">
    <location>
        <begin position="322"/>
        <end position="331"/>
    </location>
</feature>
<feature type="region of interest" description="Disordered" evidence="1">
    <location>
        <begin position="1"/>
        <end position="35"/>
    </location>
</feature>
<sequence>MNTPEGVPVEVEKEKDTPDRDEQWPELDKKDGSRTGQIQILVETNGTVIPSKPSGTTLRKLNLNGETTTTPWTNLFATNRLATKGMNLNYILPVIIEGEKVVEILEEDVARDNAKWVPSIVVYVVGIAPSIGAMERFISEQGTFTIKPIILYHKDGYFVVRFANEEERDKVLCSGPHYLMRRPVIMKPWVPEFNFKNEILTTIPLWVKLPNLPLNCWNAVALSKIGSSLGKPLYADECTSQVNRISFARILVEVDITRPLPKMIKMHDPKGKVLEQQVWTGNNIGAGGEGTTTREEIQEQGEWQTVRHKSNTKRDKHDERTTNNSGESSYNEGQQSGEIGGGSREIGGREYTWKNGHVYIRIHKVISNVAWMDKMQTQVMAMDPLFSDHSPLGLIIEEQKNEQKRPFRFYNCLGDHPKFKKGVQADWQITGGGMKGIWRNLKMTKMREAPVQQDMIDEEKLMRAELVKWSQIEESIYKQKSRVQLLKIVDANNAYYFARMKNKKSQNQINMLTTEEGTIIKEVNDKRQEVVGFYQKLLGQTNKHMPVAQQKVFKAGPRLIRLQQLELIQPFTEADVRLALGNIGDYKAPGEDGFNAYFFKKAWPEIGEEVTAIVLKFFQN</sequence>
<reference evidence="3" key="2">
    <citation type="submission" date="2015-06" db="UniProtKB">
        <authorList>
            <consortium name="EnsemblPlants"/>
        </authorList>
    </citation>
    <scope>IDENTIFICATION</scope>
    <source>
        <strain evidence="3">DM1-3 516 R44</strain>
    </source>
</reference>
<keyword evidence="4" id="KW-1185">Reference proteome</keyword>
<evidence type="ECO:0000259" key="2">
    <source>
        <dbReference type="Pfam" id="PF14111"/>
    </source>
</evidence>
<dbReference type="OMA" id="DMERISY"/>
<dbReference type="PANTHER" id="PTHR33233">
    <property type="entry name" value="ENDONUCLEASE/EXONUCLEASE/PHOSPHATASE"/>
    <property type="match status" value="1"/>
</dbReference>
<dbReference type="Proteomes" id="UP000011115">
    <property type="component" value="Unassembled WGS sequence"/>
</dbReference>
<feature type="compositionally biased region" description="Basic and acidic residues" evidence="1">
    <location>
        <begin position="312"/>
        <end position="321"/>
    </location>
</feature>
<feature type="region of interest" description="Disordered" evidence="1">
    <location>
        <begin position="282"/>
        <end position="344"/>
    </location>
</feature>
<proteinExistence type="predicted"/>
<organism evidence="3 4">
    <name type="scientific">Solanum tuberosum</name>
    <name type="common">Potato</name>
    <dbReference type="NCBI Taxonomy" id="4113"/>
    <lineage>
        <taxon>Eukaryota</taxon>
        <taxon>Viridiplantae</taxon>
        <taxon>Streptophyta</taxon>
        <taxon>Embryophyta</taxon>
        <taxon>Tracheophyta</taxon>
        <taxon>Spermatophyta</taxon>
        <taxon>Magnoliopsida</taxon>
        <taxon>eudicotyledons</taxon>
        <taxon>Gunneridae</taxon>
        <taxon>Pentapetalae</taxon>
        <taxon>asterids</taxon>
        <taxon>lamiids</taxon>
        <taxon>Solanales</taxon>
        <taxon>Solanaceae</taxon>
        <taxon>Solanoideae</taxon>
        <taxon>Solaneae</taxon>
        <taxon>Solanum</taxon>
    </lineage>
</organism>
<dbReference type="InterPro" id="IPR025558">
    <property type="entry name" value="DUF4283"/>
</dbReference>
<dbReference type="HOGENOM" id="CLU_441052_0_0_1"/>
<reference evidence="4" key="1">
    <citation type="journal article" date="2011" name="Nature">
        <title>Genome sequence and analysis of the tuber crop potato.</title>
        <authorList>
            <consortium name="The Potato Genome Sequencing Consortium"/>
        </authorList>
    </citation>
    <scope>NUCLEOTIDE SEQUENCE [LARGE SCALE GENOMIC DNA]</scope>
    <source>
        <strain evidence="4">cv. DM1-3 516 R44</strain>
    </source>
</reference>
<dbReference type="InParanoid" id="M1DMN6"/>
<dbReference type="STRING" id="4113.M1DMN6"/>